<dbReference type="Pfam" id="PF02926">
    <property type="entry name" value="THUMP"/>
    <property type="match status" value="1"/>
</dbReference>
<dbReference type="InterPro" id="IPR004114">
    <property type="entry name" value="THUMP_dom"/>
</dbReference>
<proteinExistence type="predicted"/>
<dbReference type="Gene3D" id="3.30.2300.10">
    <property type="entry name" value="THUMP superfamily"/>
    <property type="match status" value="1"/>
</dbReference>
<name>A0A1Y2BM42_9TREE</name>
<protein>
    <recommendedName>
        <fullName evidence="3">THUMP domain-containing protein</fullName>
    </recommendedName>
</protein>
<dbReference type="PANTHER" id="PTHR13452:SF10">
    <property type="entry name" value="THUMP DOMAIN-CONTAINING PROTEIN 1"/>
    <property type="match status" value="1"/>
</dbReference>
<gene>
    <name evidence="4" type="ORF">BCR39DRAFT_511850</name>
</gene>
<dbReference type="EMBL" id="MCFC01000001">
    <property type="protein sequence ID" value="ORY35740.1"/>
    <property type="molecule type" value="Genomic_DNA"/>
</dbReference>
<keyword evidence="1" id="KW-0694">RNA-binding</keyword>
<reference evidence="4 5" key="1">
    <citation type="submission" date="2016-07" db="EMBL/GenBank/DDBJ databases">
        <title>Pervasive Adenine N6-methylation of Active Genes in Fungi.</title>
        <authorList>
            <consortium name="DOE Joint Genome Institute"/>
            <person name="Mondo S.J."/>
            <person name="Dannebaum R.O."/>
            <person name="Kuo R.C."/>
            <person name="Labutti K."/>
            <person name="Haridas S."/>
            <person name="Kuo A."/>
            <person name="Salamov A."/>
            <person name="Ahrendt S.R."/>
            <person name="Lipzen A."/>
            <person name="Sullivan W."/>
            <person name="Andreopoulos W.B."/>
            <person name="Clum A."/>
            <person name="Lindquist E."/>
            <person name="Daum C."/>
            <person name="Ramamoorthy G.K."/>
            <person name="Gryganskyi A."/>
            <person name="Culley D."/>
            <person name="Magnuson J.K."/>
            <person name="James T.Y."/>
            <person name="O'Malley M.A."/>
            <person name="Stajich J.E."/>
            <person name="Spatafora J.W."/>
            <person name="Visel A."/>
            <person name="Grigoriev I.V."/>
        </authorList>
    </citation>
    <scope>NUCLEOTIDE SEQUENCE [LARGE SCALE GENOMIC DNA]</scope>
    <source>
        <strain evidence="4 5">68-887.2</strain>
    </source>
</reference>
<dbReference type="Proteomes" id="UP000193986">
    <property type="component" value="Unassembled WGS sequence"/>
</dbReference>
<feature type="compositionally biased region" description="Gly residues" evidence="2">
    <location>
        <begin position="24"/>
        <end position="57"/>
    </location>
</feature>
<dbReference type="GO" id="GO:0003723">
    <property type="term" value="F:RNA binding"/>
    <property type="evidence" value="ECO:0007669"/>
    <property type="project" value="UniProtKB-UniRule"/>
</dbReference>
<dbReference type="GO" id="GO:0006400">
    <property type="term" value="P:tRNA modification"/>
    <property type="evidence" value="ECO:0007669"/>
    <property type="project" value="InterPro"/>
</dbReference>
<dbReference type="InterPro" id="IPR040183">
    <property type="entry name" value="THUMPD1-like"/>
</dbReference>
<dbReference type="AlphaFoldDB" id="A0A1Y2BM42"/>
<dbReference type="InParanoid" id="A0A1Y2BM42"/>
<feature type="domain" description="THUMP" evidence="3">
    <location>
        <begin position="187"/>
        <end position="297"/>
    </location>
</feature>
<dbReference type="PANTHER" id="PTHR13452">
    <property type="entry name" value="THUMP DOMAIN CONTAINING PROTEIN 1-RELATED"/>
    <property type="match status" value="1"/>
</dbReference>
<dbReference type="SUPFAM" id="SSF143437">
    <property type="entry name" value="THUMP domain-like"/>
    <property type="match status" value="1"/>
</dbReference>
<dbReference type="SMART" id="SM00981">
    <property type="entry name" value="THUMP"/>
    <property type="match status" value="1"/>
</dbReference>
<dbReference type="OrthoDB" id="367221at2759"/>
<feature type="region of interest" description="Disordered" evidence="2">
    <location>
        <begin position="1"/>
        <end position="63"/>
    </location>
</feature>
<dbReference type="FunCoup" id="A0A1Y2BM42">
    <property type="interactions" value="538"/>
</dbReference>
<evidence type="ECO:0000259" key="3">
    <source>
        <dbReference type="PROSITE" id="PS51165"/>
    </source>
</evidence>
<evidence type="ECO:0000256" key="1">
    <source>
        <dbReference type="PROSITE-ProRule" id="PRU00529"/>
    </source>
</evidence>
<accession>A0A1Y2BM42</accession>
<dbReference type="STRING" id="71784.A0A1Y2BM42"/>
<keyword evidence="5" id="KW-1185">Reference proteome</keyword>
<feature type="region of interest" description="Disordered" evidence="2">
    <location>
        <begin position="384"/>
        <end position="403"/>
    </location>
</feature>
<dbReference type="PROSITE" id="PS51165">
    <property type="entry name" value="THUMP"/>
    <property type="match status" value="1"/>
</dbReference>
<dbReference type="CDD" id="cd11717">
    <property type="entry name" value="THUMP_THUMPD1_like"/>
    <property type="match status" value="1"/>
</dbReference>
<sequence length="432" mass="46811">MSQAGGSQKQPQKNKSVYKRGDNGRGGSRGSRGGGGRGGRGGWGGGGRGGRGGGRGGSSQQWTTDVEPALSHLGRYRDDPIAEMMTGPGIVATAIQNKERSAERELVQYLERIADELYPETAQGDGSTEGEDLDVEEALKRELAGMSGDGEKSKRFRLCRHDTICVIYIKVLAPLDAYTLVQHILQNVESSGKCPFKYVRRIVPIQATGNATMNSLTSTAEPVIQQAFNTPESSEGLRFAIVTNKRNSNRMDRMEMIKAIADLVVKAGSAHKVDLNDPERTILVEIYKNSLGVSVVSNYTRFKKFNPWELAEHLAKGKAASESTTIDTNTNANTAPAPAPSTEPTTAPQSRSAQNQAARSERAAQLKLDTTDTQSVIKRKVEDAELEEGEQTITAEDVEGGEVVEDERAELGEGFEEVIEGGRVLKMRKVEE</sequence>
<dbReference type="FunFam" id="3.30.2300.10:FF:000001">
    <property type="entry name" value="THUMP domain-containing protein 1"/>
    <property type="match status" value="1"/>
</dbReference>
<evidence type="ECO:0000256" key="2">
    <source>
        <dbReference type="SAM" id="MobiDB-lite"/>
    </source>
</evidence>
<comment type="caution">
    <text evidence="4">The sequence shown here is derived from an EMBL/GenBank/DDBJ whole genome shotgun (WGS) entry which is preliminary data.</text>
</comment>
<organism evidence="4 5">
    <name type="scientific">Naematelia encephala</name>
    <dbReference type="NCBI Taxonomy" id="71784"/>
    <lineage>
        <taxon>Eukaryota</taxon>
        <taxon>Fungi</taxon>
        <taxon>Dikarya</taxon>
        <taxon>Basidiomycota</taxon>
        <taxon>Agaricomycotina</taxon>
        <taxon>Tremellomycetes</taxon>
        <taxon>Tremellales</taxon>
        <taxon>Naemateliaceae</taxon>
        <taxon>Naematelia</taxon>
    </lineage>
</organism>
<evidence type="ECO:0000313" key="5">
    <source>
        <dbReference type="Proteomes" id="UP000193986"/>
    </source>
</evidence>
<feature type="compositionally biased region" description="Low complexity" evidence="2">
    <location>
        <begin position="324"/>
        <end position="348"/>
    </location>
</feature>
<evidence type="ECO:0000313" key="4">
    <source>
        <dbReference type="EMBL" id="ORY35740.1"/>
    </source>
</evidence>
<feature type="compositionally biased region" description="Polar residues" evidence="2">
    <location>
        <begin position="1"/>
        <end position="15"/>
    </location>
</feature>
<feature type="compositionally biased region" description="Polar residues" evidence="2">
    <location>
        <begin position="349"/>
        <end position="358"/>
    </location>
</feature>
<feature type="region of interest" description="Disordered" evidence="2">
    <location>
        <begin position="321"/>
        <end position="371"/>
    </location>
</feature>